<dbReference type="InParanoid" id="A0A0C3NSZ9"/>
<reference evidence="2" key="2">
    <citation type="submission" date="2015-01" db="EMBL/GenBank/DDBJ databases">
        <title>Evolutionary Origins and Diversification of the Mycorrhizal Mutualists.</title>
        <authorList>
            <consortium name="DOE Joint Genome Institute"/>
            <consortium name="Mycorrhizal Genomics Consortium"/>
            <person name="Kohler A."/>
            <person name="Kuo A."/>
            <person name="Nagy L.G."/>
            <person name="Floudas D."/>
            <person name="Copeland A."/>
            <person name="Barry K.W."/>
            <person name="Cichocki N."/>
            <person name="Veneault-Fourrey C."/>
            <person name="LaButti K."/>
            <person name="Lindquist E.A."/>
            <person name="Lipzen A."/>
            <person name="Lundell T."/>
            <person name="Morin E."/>
            <person name="Murat C."/>
            <person name="Riley R."/>
            <person name="Ohm R."/>
            <person name="Sun H."/>
            <person name="Tunlid A."/>
            <person name="Henrissat B."/>
            <person name="Grigoriev I.V."/>
            <person name="Hibbett D.S."/>
            <person name="Martin F."/>
        </authorList>
    </citation>
    <scope>NUCLEOTIDE SEQUENCE [LARGE SCALE GENOMIC DNA]</scope>
    <source>
        <strain evidence="2">Marx 270</strain>
    </source>
</reference>
<name>A0A0C3NSZ9_PISTI</name>
<dbReference type="Proteomes" id="UP000054217">
    <property type="component" value="Unassembled WGS sequence"/>
</dbReference>
<evidence type="ECO:0000313" key="1">
    <source>
        <dbReference type="EMBL" id="KIO04025.1"/>
    </source>
</evidence>
<evidence type="ECO:0000313" key="2">
    <source>
        <dbReference type="Proteomes" id="UP000054217"/>
    </source>
</evidence>
<protein>
    <submittedName>
        <fullName evidence="1">Uncharacterized protein</fullName>
    </submittedName>
</protein>
<keyword evidence="2" id="KW-1185">Reference proteome</keyword>
<accession>A0A0C3NSZ9</accession>
<reference evidence="1 2" key="1">
    <citation type="submission" date="2014-04" db="EMBL/GenBank/DDBJ databases">
        <authorList>
            <consortium name="DOE Joint Genome Institute"/>
            <person name="Kuo A."/>
            <person name="Kohler A."/>
            <person name="Costa M.D."/>
            <person name="Nagy L.G."/>
            <person name="Floudas D."/>
            <person name="Copeland A."/>
            <person name="Barry K.W."/>
            <person name="Cichocki N."/>
            <person name="Veneault-Fourrey C."/>
            <person name="LaButti K."/>
            <person name="Lindquist E.A."/>
            <person name="Lipzen A."/>
            <person name="Lundell T."/>
            <person name="Morin E."/>
            <person name="Murat C."/>
            <person name="Sun H."/>
            <person name="Tunlid A."/>
            <person name="Henrissat B."/>
            <person name="Grigoriev I.V."/>
            <person name="Hibbett D.S."/>
            <person name="Martin F."/>
            <person name="Nordberg H.P."/>
            <person name="Cantor M.N."/>
            <person name="Hua S.X."/>
        </authorList>
    </citation>
    <scope>NUCLEOTIDE SEQUENCE [LARGE SCALE GENOMIC DNA]</scope>
    <source>
        <strain evidence="1 2">Marx 270</strain>
    </source>
</reference>
<dbReference type="HOGENOM" id="CLU_2776963_0_0_1"/>
<proteinExistence type="predicted"/>
<organism evidence="1 2">
    <name type="scientific">Pisolithus tinctorius Marx 270</name>
    <dbReference type="NCBI Taxonomy" id="870435"/>
    <lineage>
        <taxon>Eukaryota</taxon>
        <taxon>Fungi</taxon>
        <taxon>Dikarya</taxon>
        <taxon>Basidiomycota</taxon>
        <taxon>Agaricomycotina</taxon>
        <taxon>Agaricomycetes</taxon>
        <taxon>Agaricomycetidae</taxon>
        <taxon>Boletales</taxon>
        <taxon>Sclerodermatineae</taxon>
        <taxon>Pisolithaceae</taxon>
        <taxon>Pisolithus</taxon>
    </lineage>
</organism>
<dbReference type="AlphaFoldDB" id="A0A0C3NSZ9"/>
<dbReference type="EMBL" id="KN831973">
    <property type="protein sequence ID" value="KIO04025.1"/>
    <property type="molecule type" value="Genomic_DNA"/>
</dbReference>
<sequence>MITGLLQSLACLNAKTLPYLLRYLSMQNSDGCTVVLASPWWCNEPLNEGRVTCTYLLKSGPERKRGCKA</sequence>
<gene>
    <name evidence="1" type="ORF">M404DRAFT_598684</name>
</gene>